<evidence type="ECO:0000313" key="2">
    <source>
        <dbReference type="Proteomes" id="UP000326939"/>
    </source>
</evidence>
<proteinExistence type="predicted"/>
<accession>A0A5N5N025</accession>
<dbReference type="InterPro" id="IPR002160">
    <property type="entry name" value="Prot_inh_Kunz-lg"/>
</dbReference>
<dbReference type="Pfam" id="PF00197">
    <property type="entry name" value="Kunitz_legume"/>
    <property type="match status" value="1"/>
</dbReference>
<reference evidence="2" key="1">
    <citation type="journal article" date="2019" name="Gigascience">
        <title>De novo genome assembly of the endangered Acer yangbiense, a plant species with extremely small populations endemic to Yunnan Province, China.</title>
        <authorList>
            <person name="Yang J."/>
            <person name="Wariss H.M."/>
            <person name="Tao L."/>
            <person name="Zhang R."/>
            <person name="Yun Q."/>
            <person name="Hollingsworth P."/>
            <person name="Dao Z."/>
            <person name="Luo G."/>
            <person name="Guo H."/>
            <person name="Ma Y."/>
            <person name="Sun W."/>
        </authorList>
    </citation>
    <scope>NUCLEOTIDE SEQUENCE [LARGE SCALE GENOMIC DNA]</scope>
    <source>
        <strain evidence="2">cv. br00</strain>
    </source>
</reference>
<dbReference type="Proteomes" id="UP000326939">
    <property type="component" value="Chromosome 4"/>
</dbReference>
<comment type="caution">
    <text evidence="1">The sequence shown here is derived from an EMBL/GenBank/DDBJ whole genome shotgun (WGS) entry which is preliminary data.</text>
</comment>
<dbReference type="SUPFAM" id="SSF50386">
    <property type="entry name" value="STI-like"/>
    <property type="match status" value="1"/>
</dbReference>
<dbReference type="AlphaFoldDB" id="A0A5N5N025"/>
<sequence length="208" mass="23122">MPAPDWYPTPYGAVPIYSFPYILEPTSCGSFWATIALLSPTFITYTSLSLRIFWNQPWISTDVIQYSSDLLRGLPVTFSPANSEEDVIRVSTELNIKFSIKETCDQSPVWKIQKSTNPEVQWFVTTGGVEGNPGKDTIANWFKIEKVNLGYKLVYCPEDICSCEVLCRDIGIYSENGKGRILSLSDALSPFLVVFKKVGSSGSSCSSI</sequence>
<protein>
    <submittedName>
        <fullName evidence="1">Uncharacterized protein</fullName>
    </submittedName>
</protein>
<gene>
    <name evidence="1" type="ORF">DKX38_005727</name>
</gene>
<dbReference type="EMBL" id="VDCV01000004">
    <property type="protein sequence ID" value="KAB5560770.1"/>
    <property type="molecule type" value="Genomic_DNA"/>
</dbReference>
<dbReference type="GO" id="GO:0004866">
    <property type="term" value="F:endopeptidase inhibitor activity"/>
    <property type="evidence" value="ECO:0007669"/>
    <property type="project" value="InterPro"/>
</dbReference>
<dbReference type="SMART" id="SM00452">
    <property type="entry name" value="STI"/>
    <property type="match status" value="1"/>
</dbReference>
<organism evidence="1 2">
    <name type="scientific">Salix brachista</name>
    <dbReference type="NCBI Taxonomy" id="2182728"/>
    <lineage>
        <taxon>Eukaryota</taxon>
        <taxon>Viridiplantae</taxon>
        <taxon>Streptophyta</taxon>
        <taxon>Embryophyta</taxon>
        <taxon>Tracheophyta</taxon>
        <taxon>Spermatophyta</taxon>
        <taxon>Magnoliopsida</taxon>
        <taxon>eudicotyledons</taxon>
        <taxon>Gunneridae</taxon>
        <taxon>Pentapetalae</taxon>
        <taxon>rosids</taxon>
        <taxon>fabids</taxon>
        <taxon>Malpighiales</taxon>
        <taxon>Salicaceae</taxon>
        <taxon>Saliceae</taxon>
        <taxon>Salix</taxon>
    </lineage>
</organism>
<name>A0A5N5N025_9ROSI</name>
<dbReference type="Gene3D" id="2.80.10.50">
    <property type="match status" value="1"/>
</dbReference>
<keyword evidence="2" id="KW-1185">Reference proteome</keyword>
<dbReference type="PANTHER" id="PTHR33107:SF5">
    <property type="entry name" value="KUNITZ TRYPSIN INHIBITOR 5"/>
    <property type="match status" value="1"/>
</dbReference>
<dbReference type="PANTHER" id="PTHR33107">
    <property type="entry name" value="KUNITZ TRYPSIN INHIBITOR 2"/>
    <property type="match status" value="1"/>
</dbReference>
<dbReference type="InterPro" id="IPR011065">
    <property type="entry name" value="Kunitz_inhibitor_STI-like_sf"/>
</dbReference>
<evidence type="ECO:0000313" key="1">
    <source>
        <dbReference type="EMBL" id="KAB5560770.1"/>
    </source>
</evidence>